<dbReference type="GO" id="GO:0051082">
    <property type="term" value="F:unfolded protein binding"/>
    <property type="evidence" value="ECO:0007669"/>
    <property type="project" value="TreeGrafter"/>
</dbReference>
<dbReference type="PRINTS" id="PR00625">
    <property type="entry name" value="JDOMAIN"/>
</dbReference>
<keyword evidence="4" id="KW-1185">Reference proteome</keyword>
<feature type="compositionally biased region" description="Basic residues" evidence="1">
    <location>
        <begin position="140"/>
        <end position="149"/>
    </location>
</feature>
<dbReference type="EMBL" id="GL376628">
    <property type="status" value="NOT_ANNOTATED_CDS"/>
    <property type="molecule type" value="Genomic_DNA"/>
</dbReference>
<dbReference type="SUPFAM" id="SSF46565">
    <property type="entry name" value="Chaperone J-domain"/>
    <property type="match status" value="1"/>
</dbReference>
<reference evidence="3" key="3">
    <citation type="submission" date="2015-02" db="UniProtKB">
        <authorList>
            <consortium name="EnsemblProtists"/>
        </authorList>
    </citation>
    <scope>IDENTIFICATION</scope>
    <source>
        <strain evidence="3">DAOM BR144</strain>
    </source>
</reference>
<dbReference type="InParanoid" id="K3WCK2"/>
<dbReference type="InterPro" id="IPR018253">
    <property type="entry name" value="DnaJ_domain_CS"/>
</dbReference>
<dbReference type="EnsemblProtists" id="PYU1_T002693">
    <property type="protein sequence ID" value="PYU1_T002693"/>
    <property type="gene ID" value="PYU1_G002690"/>
</dbReference>
<evidence type="ECO:0000313" key="4">
    <source>
        <dbReference type="Proteomes" id="UP000019132"/>
    </source>
</evidence>
<dbReference type="PROSITE" id="PS50076">
    <property type="entry name" value="DNAJ_2"/>
    <property type="match status" value="1"/>
</dbReference>
<reference evidence="4" key="1">
    <citation type="journal article" date="2010" name="Genome Biol.">
        <title>Genome sequence of the necrotrophic plant pathogen Pythium ultimum reveals original pathogenicity mechanisms and effector repertoire.</title>
        <authorList>
            <person name="Levesque C.A."/>
            <person name="Brouwer H."/>
            <person name="Cano L."/>
            <person name="Hamilton J.P."/>
            <person name="Holt C."/>
            <person name="Huitema E."/>
            <person name="Raffaele S."/>
            <person name="Robideau G.P."/>
            <person name="Thines M."/>
            <person name="Win J."/>
            <person name="Zerillo M.M."/>
            <person name="Beakes G.W."/>
            <person name="Boore J.L."/>
            <person name="Busam D."/>
            <person name="Dumas B."/>
            <person name="Ferriera S."/>
            <person name="Fuerstenberg S.I."/>
            <person name="Gachon C.M."/>
            <person name="Gaulin E."/>
            <person name="Govers F."/>
            <person name="Grenville-Briggs L."/>
            <person name="Horner N."/>
            <person name="Hostetler J."/>
            <person name="Jiang R.H."/>
            <person name="Johnson J."/>
            <person name="Krajaejun T."/>
            <person name="Lin H."/>
            <person name="Meijer H.J."/>
            <person name="Moore B."/>
            <person name="Morris P."/>
            <person name="Phuntmart V."/>
            <person name="Puiu D."/>
            <person name="Shetty J."/>
            <person name="Stajich J.E."/>
            <person name="Tripathy S."/>
            <person name="Wawra S."/>
            <person name="van West P."/>
            <person name="Whitty B.R."/>
            <person name="Coutinho P.M."/>
            <person name="Henrissat B."/>
            <person name="Martin F."/>
            <person name="Thomas P.D."/>
            <person name="Tyler B.M."/>
            <person name="De Vries R.P."/>
            <person name="Kamoun S."/>
            <person name="Yandell M."/>
            <person name="Tisserat N."/>
            <person name="Buell C.R."/>
        </authorList>
    </citation>
    <scope>NUCLEOTIDE SEQUENCE</scope>
    <source>
        <strain evidence="4">DAOM:BR144</strain>
    </source>
</reference>
<dbReference type="eggNOG" id="KOG0714">
    <property type="taxonomic scope" value="Eukaryota"/>
</dbReference>
<feature type="region of interest" description="Disordered" evidence="1">
    <location>
        <begin position="254"/>
        <end position="306"/>
    </location>
</feature>
<dbReference type="GO" id="GO:0044183">
    <property type="term" value="F:protein folding chaperone"/>
    <property type="evidence" value="ECO:0007669"/>
    <property type="project" value="TreeGrafter"/>
</dbReference>
<reference evidence="4" key="2">
    <citation type="submission" date="2010-04" db="EMBL/GenBank/DDBJ databases">
        <authorList>
            <person name="Buell R."/>
            <person name="Hamilton J."/>
            <person name="Hostetler J."/>
        </authorList>
    </citation>
    <scope>NUCLEOTIDE SEQUENCE [LARGE SCALE GENOMIC DNA]</scope>
    <source>
        <strain evidence="4">DAOM:BR144</strain>
    </source>
</reference>
<feature type="compositionally biased region" description="Low complexity" evidence="1">
    <location>
        <begin position="295"/>
        <end position="306"/>
    </location>
</feature>
<dbReference type="Gene3D" id="1.10.287.110">
    <property type="entry name" value="DnaJ domain"/>
    <property type="match status" value="1"/>
</dbReference>
<dbReference type="HOGENOM" id="CLU_017633_12_1_1"/>
<dbReference type="VEuPathDB" id="FungiDB:PYU1_G002690"/>
<dbReference type="PROSITE" id="PS00636">
    <property type="entry name" value="DNAJ_1"/>
    <property type="match status" value="1"/>
</dbReference>
<dbReference type="STRING" id="431595.K3WCK2"/>
<dbReference type="SMART" id="SM00271">
    <property type="entry name" value="DnaJ"/>
    <property type="match status" value="1"/>
</dbReference>
<sequence>MEQLEADDYFEILGLVATATDTDVKKAYRRLAVQWHPDKNRTHPKAEEYFKKIGEAYAVLSDPEKRKLYERYGKAGVGGETAEYDEDAFGGGSAFHHSPFGFGFGGHAGFSARNARDIFEAFFGGMDPFEEFFNSGGGHSQRRQSRHRSANNWDSPLGGMSMGFGHPMGGMSMSMRGFGGGGLSSMMMDSFFGGNGGGGMFAEFGSFGGGFSSSSVSSSSHTDRSGHVVTKKTTTTVDANGRTETATEEYWNGNLVNSTSSSAPSSNRLAGAGRMQMQLDAGMSGVDASTPQPPRRISSSRSRNRF</sequence>
<protein>
    <recommendedName>
        <fullName evidence="2">J domain-containing protein</fullName>
    </recommendedName>
</protein>
<dbReference type="OMA" id="DKNPEHK"/>
<dbReference type="CDD" id="cd06257">
    <property type="entry name" value="DnaJ"/>
    <property type="match status" value="1"/>
</dbReference>
<dbReference type="PANTHER" id="PTHR43948:SF10">
    <property type="entry name" value="MRJ, ISOFORM E"/>
    <property type="match status" value="1"/>
</dbReference>
<evidence type="ECO:0000259" key="2">
    <source>
        <dbReference type="PROSITE" id="PS50076"/>
    </source>
</evidence>
<dbReference type="Pfam" id="PF00226">
    <property type="entry name" value="DnaJ"/>
    <property type="match status" value="1"/>
</dbReference>
<dbReference type="GO" id="GO:0005634">
    <property type="term" value="C:nucleus"/>
    <property type="evidence" value="ECO:0007669"/>
    <property type="project" value="TreeGrafter"/>
</dbReference>
<dbReference type="Proteomes" id="UP000019132">
    <property type="component" value="Unassembled WGS sequence"/>
</dbReference>
<dbReference type="InterPro" id="IPR036869">
    <property type="entry name" value="J_dom_sf"/>
</dbReference>
<organism evidence="3 4">
    <name type="scientific">Globisporangium ultimum (strain ATCC 200006 / CBS 805.95 / DAOM BR144)</name>
    <name type="common">Pythium ultimum</name>
    <dbReference type="NCBI Taxonomy" id="431595"/>
    <lineage>
        <taxon>Eukaryota</taxon>
        <taxon>Sar</taxon>
        <taxon>Stramenopiles</taxon>
        <taxon>Oomycota</taxon>
        <taxon>Peronosporomycetes</taxon>
        <taxon>Pythiales</taxon>
        <taxon>Pythiaceae</taxon>
        <taxon>Globisporangium</taxon>
    </lineage>
</organism>
<evidence type="ECO:0000313" key="3">
    <source>
        <dbReference type="EnsemblProtists" id="PYU1_T002693"/>
    </source>
</evidence>
<name>K3WCK2_GLOUD</name>
<dbReference type="GO" id="GO:0051087">
    <property type="term" value="F:protein-folding chaperone binding"/>
    <property type="evidence" value="ECO:0007669"/>
    <property type="project" value="TreeGrafter"/>
</dbReference>
<accession>K3WCK2</accession>
<dbReference type="PANTHER" id="PTHR43948">
    <property type="entry name" value="DNAJ HOMOLOG SUBFAMILY B"/>
    <property type="match status" value="1"/>
</dbReference>
<feature type="domain" description="J" evidence="2">
    <location>
        <begin position="8"/>
        <end position="73"/>
    </location>
</feature>
<dbReference type="GO" id="GO:0005737">
    <property type="term" value="C:cytoplasm"/>
    <property type="evidence" value="ECO:0007669"/>
    <property type="project" value="TreeGrafter"/>
</dbReference>
<dbReference type="AlphaFoldDB" id="K3WCK2"/>
<feature type="region of interest" description="Disordered" evidence="1">
    <location>
        <begin position="134"/>
        <end position="154"/>
    </location>
</feature>
<dbReference type="InterPro" id="IPR001623">
    <property type="entry name" value="DnaJ_domain"/>
</dbReference>
<evidence type="ECO:0000256" key="1">
    <source>
        <dbReference type="SAM" id="MobiDB-lite"/>
    </source>
</evidence>
<proteinExistence type="predicted"/>
<dbReference type="FunCoup" id="K3WCK2">
    <property type="interactions" value="1"/>
</dbReference>